<dbReference type="EC" id="2.1.1.37" evidence="7"/>
<dbReference type="NCBIfam" id="TIGR00675">
    <property type="entry name" value="dcm"/>
    <property type="match status" value="1"/>
</dbReference>
<keyword evidence="2 5" id="KW-0808">Transferase</keyword>
<evidence type="ECO:0000256" key="7">
    <source>
        <dbReference type="RuleBase" id="RU000417"/>
    </source>
</evidence>
<gene>
    <name evidence="8" type="ORF">MC7420_2211</name>
</gene>
<keyword evidence="1 5" id="KW-0489">Methyltransferase</keyword>
<dbReference type="InterPro" id="IPR050390">
    <property type="entry name" value="C5-Methyltransferase"/>
</dbReference>
<dbReference type="eggNOG" id="COG0270">
    <property type="taxonomic scope" value="Bacteria"/>
</dbReference>
<dbReference type="SUPFAM" id="SSF53335">
    <property type="entry name" value="S-adenosyl-L-methionine-dependent methyltransferases"/>
    <property type="match status" value="1"/>
</dbReference>
<evidence type="ECO:0000256" key="2">
    <source>
        <dbReference type="ARBA" id="ARBA00022679"/>
    </source>
</evidence>
<proteinExistence type="inferred from homology"/>
<dbReference type="PROSITE" id="PS00094">
    <property type="entry name" value="C5_MTASE_1"/>
    <property type="match status" value="1"/>
</dbReference>
<dbReference type="InterPro" id="IPR001525">
    <property type="entry name" value="C5_MeTfrase"/>
</dbReference>
<dbReference type="GO" id="GO:0003677">
    <property type="term" value="F:DNA binding"/>
    <property type="evidence" value="ECO:0007669"/>
    <property type="project" value="TreeGrafter"/>
</dbReference>
<dbReference type="GO" id="GO:0044027">
    <property type="term" value="P:negative regulation of gene expression via chromosomal CpG island methylation"/>
    <property type="evidence" value="ECO:0007669"/>
    <property type="project" value="TreeGrafter"/>
</dbReference>
<dbReference type="GO" id="GO:0032259">
    <property type="term" value="P:methylation"/>
    <property type="evidence" value="ECO:0007669"/>
    <property type="project" value="UniProtKB-KW"/>
</dbReference>
<dbReference type="PRINTS" id="PR00105">
    <property type="entry name" value="C5METTRFRASE"/>
</dbReference>
<reference evidence="8 9" key="1">
    <citation type="submission" date="2008-07" db="EMBL/GenBank/DDBJ databases">
        <authorList>
            <person name="Tandeau de Marsac N."/>
            <person name="Ferriera S."/>
            <person name="Johnson J."/>
            <person name="Kravitz S."/>
            <person name="Beeson K."/>
            <person name="Sutton G."/>
            <person name="Rogers Y.-H."/>
            <person name="Friedman R."/>
            <person name="Frazier M."/>
            <person name="Venter J.C."/>
        </authorList>
    </citation>
    <scope>NUCLEOTIDE SEQUENCE [LARGE SCALE GENOMIC DNA]</scope>
    <source>
        <strain evidence="8 9">PCC 7420</strain>
    </source>
</reference>
<dbReference type="Proteomes" id="UP000003835">
    <property type="component" value="Unassembled WGS sequence"/>
</dbReference>
<evidence type="ECO:0000256" key="3">
    <source>
        <dbReference type="ARBA" id="ARBA00022691"/>
    </source>
</evidence>
<accession>B4VSE0</accession>
<comment type="similarity">
    <text evidence="5 6">Belongs to the class I-like SAM-binding methyltransferase superfamily. C5-methyltransferase family.</text>
</comment>
<dbReference type="GO" id="GO:0009307">
    <property type="term" value="P:DNA restriction-modification system"/>
    <property type="evidence" value="ECO:0007669"/>
    <property type="project" value="UniProtKB-KW"/>
</dbReference>
<dbReference type="RefSeq" id="WP_006101480.1">
    <property type="nucleotide sequence ID" value="NZ_DS989850.1"/>
</dbReference>
<dbReference type="PANTHER" id="PTHR10629:SF52">
    <property type="entry name" value="DNA (CYTOSINE-5)-METHYLTRANSFERASE 1"/>
    <property type="match status" value="1"/>
</dbReference>
<protein>
    <recommendedName>
        <fullName evidence="7">Cytosine-specific methyltransferase</fullName>
        <ecNumber evidence="7">2.1.1.37</ecNumber>
    </recommendedName>
</protein>
<dbReference type="STRING" id="118168.MC7420_2211"/>
<dbReference type="GO" id="GO:0003886">
    <property type="term" value="F:DNA (cytosine-5-)-methyltransferase activity"/>
    <property type="evidence" value="ECO:0007669"/>
    <property type="project" value="UniProtKB-EC"/>
</dbReference>
<evidence type="ECO:0000256" key="1">
    <source>
        <dbReference type="ARBA" id="ARBA00022603"/>
    </source>
</evidence>
<name>B4VSE0_9CYAN</name>
<dbReference type="HOGENOM" id="CLU_006958_2_0_3"/>
<keyword evidence="4" id="KW-0680">Restriction system</keyword>
<sequence length="353" mass="39613">MRNQLPYLDFLSQELQLPPIDATAPLVIDLFAGCGGLALGFEAAGFRTIGYEKLADACTTYQHNLHGFCYQTTLARQPDLVDGADVIIGGPPCQPFSVGGHQRGLKDSRDGFPIFLDAVKSYRPQLALFENVRGMLFRNKTYFEEIVSALRELNYIVEWEILNAADYGVPQRRERLFCVAHRGGWKWHPKTHHNLPYTVGEALGELALIVPLNAKFLTPSMDEYIKKYEKASKCVRPRDLHLDAPSRTVTCRNLSAPTGDMLRIRLPDGRRRRLTVREGARLQSFPDWFEFKGNEESQCNQIGNAVPPILAKVLACSVKAYLHKQCSGSQGLIIHTNVGTESLLSHRSRMSLT</sequence>
<dbReference type="EMBL" id="DS989850">
    <property type="protein sequence ID" value="EDX75207.1"/>
    <property type="molecule type" value="Genomic_DNA"/>
</dbReference>
<evidence type="ECO:0000256" key="5">
    <source>
        <dbReference type="PROSITE-ProRule" id="PRU01016"/>
    </source>
</evidence>
<comment type="catalytic activity">
    <reaction evidence="7">
        <text>a 2'-deoxycytidine in DNA + S-adenosyl-L-methionine = a 5-methyl-2'-deoxycytidine in DNA + S-adenosyl-L-homocysteine + H(+)</text>
        <dbReference type="Rhea" id="RHEA:13681"/>
        <dbReference type="Rhea" id="RHEA-COMP:11369"/>
        <dbReference type="Rhea" id="RHEA-COMP:11370"/>
        <dbReference type="ChEBI" id="CHEBI:15378"/>
        <dbReference type="ChEBI" id="CHEBI:57856"/>
        <dbReference type="ChEBI" id="CHEBI:59789"/>
        <dbReference type="ChEBI" id="CHEBI:85452"/>
        <dbReference type="ChEBI" id="CHEBI:85454"/>
        <dbReference type="EC" id="2.1.1.37"/>
    </reaction>
</comment>
<organism evidence="8 9">
    <name type="scientific">Coleofasciculus chthonoplastes PCC 7420</name>
    <dbReference type="NCBI Taxonomy" id="118168"/>
    <lineage>
        <taxon>Bacteria</taxon>
        <taxon>Bacillati</taxon>
        <taxon>Cyanobacteriota</taxon>
        <taxon>Cyanophyceae</taxon>
        <taxon>Coleofasciculales</taxon>
        <taxon>Coleofasciculaceae</taxon>
        <taxon>Coleofasciculus</taxon>
    </lineage>
</organism>
<dbReference type="Gene3D" id="3.40.50.150">
    <property type="entry name" value="Vaccinia Virus protein VP39"/>
    <property type="match status" value="1"/>
</dbReference>
<dbReference type="AlphaFoldDB" id="B4VSE0"/>
<dbReference type="InterPro" id="IPR029063">
    <property type="entry name" value="SAM-dependent_MTases_sf"/>
</dbReference>
<dbReference type="InterPro" id="IPR018117">
    <property type="entry name" value="C5_DNA_meth_AS"/>
</dbReference>
<dbReference type="PANTHER" id="PTHR10629">
    <property type="entry name" value="CYTOSINE-SPECIFIC METHYLTRANSFERASE"/>
    <property type="match status" value="1"/>
</dbReference>
<dbReference type="Gene3D" id="3.90.120.10">
    <property type="entry name" value="DNA Methylase, subunit A, domain 2"/>
    <property type="match status" value="1"/>
</dbReference>
<keyword evidence="3 5" id="KW-0949">S-adenosyl-L-methionine</keyword>
<dbReference type="PROSITE" id="PS51679">
    <property type="entry name" value="SAM_MT_C5"/>
    <property type="match status" value="1"/>
</dbReference>
<evidence type="ECO:0000256" key="4">
    <source>
        <dbReference type="ARBA" id="ARBA00022747"/>
    </source>
</evidence>
<dbReference type="Pfam" id="PF00145">
    <property type="entry name" value="DNA_methylase"/>
    <property type="match status" value="1"/>
</dbReference>
<feature type="active site" evidence="5">
    <location>
        <position position="93"/>
    </location>
</feature>
<evidence type="ECO:0000256" key="6">
    <source>
        <dbReference type="RuleBase" id="RU000416"/>
    </source>
</evidence>
<evidence type="ECO:0000313" key="8">
    <source>
        <dbReference type="EMBL" id="EDX75207.1"/>
    </source>
</evidence>
<evidence type="ECO:0000313" key="9">
    <source>
        <dbReference type="Proteomes" id="UP000003835"/>
    </source>
</evidence>
<keyword evidence="9" id="KW-1185">Reference proteome</keyword>